<dbReference type="AlphaFoldDB" id="A0A848M5N5"/>
<dbReference type="Gene3D" id="3.30.420.40">
    <property type="match status" value="2"/>
</dbReference>
<dbReference type="EMBL" id="JABBPN010000004">
    <property type="protein sequence ID" value="NMO95569.1"/>
    <property type="molecule type" value="Genomic_DNA"/>
</dbReference>
<dbReference type="PANTHER" id="PTHR18964">
    <property type="entry name" value="ROK (REPRESSOR, ORF, KINASE) FAMILY"/>
    <property type="match status" value="1"/>
</dbReference>
<evidence type="ECO:0000313" key="2">
    <source>
        <dbReference type="EMBL" id="NMO95569.1"/>
    </source>
</evidence>
<dbReference type="Proteomes" id="UP000565468">
    <property type="component" value="Unassembled WGS sequence"/>
</dbReference>
<keyword evidence="3" id="KW-1185">Reference proteome</keyword>
<dbReference type="RefSeq" id="WP_169504338.1">
    <property type="nucleotide sequence ID" value="NZ_JABBPN010000004.1"/>
</dbReference>
<reference evidence="2 3" key="1">
    <citation type="submission" date="2020-04" db="EMBL/GenBank/DDBJ databases">
        <title>Paenibacillus algicola sp. nov., a novel marine bacterium producing alginate lyase.</title>
        <authorList>
            <person name="Huang H."/>
        </authorList>
    </citation>
    <scope>NUCLEOTIDE SEQUENCE [LARGE SCALE GENOMIC DNA]</scope>
    <source>
        <strain evidence="2 3">L7-75</strain>
    </source>
</reference>
<dbReference type="InterPro" id="IPR000600">
    <property type="entry name" value="ROK"/>
</dbReference>
<evidence type="ECO:0000313" key="3">
    <source>
        <dbReference type="Proteomes" id="UP000565468"/>
    </source>
</evidence>
<name>A0A848M5N5_PAELE</name>
<dbReference type="PANTHER" id="PTHR18964:SF149">
    <property type="entry name" value="BIFUNCTIONAL UDP-N-ACETYLGLUCOSAMINE 2-EPIMERASE_N-ACETYLMANNOSAMINE KINASE"/>
    <property type="match status" value="1"/>
</dbReference>
<evidence type="ECO:0000256" key="1">
    <source>
        <dbReference type="ARBA" id="ARBA00006479"/>
    </source>
</evidence>
<accession>A0A848M5N5</accession>
<sequence>MNKVRIGLDIGGTNTVIGMFDEQHQLISKHVMRTASDADNDYTGYLNRLDQEIKRMMHMHRSDAVLSGIGAGVPGHLDLASGTVLRAPNLGWYDVKLVSDLSSRWQVPVSIDNDVRMYAWGEYTGGAAKGLNSVICITLGTGIAAGVIVDGHLIRGAHGYAGEIGHDPVEGNMVPCKCGKQGCLETIASASGLARLAEEAVQEGRHSLLREYAGTITARHVHEAAVSGDKLACDIFAYAGEVLGKKLTTMIYLLDPEMIVVGGGAANAGDMLLSPIRNTIQQLYPKAHRPEVTQGQLGDSAGLYGAVMSLSNAN</sequence>
<proteinExistence type="inferred from homology"/>
<comment type="caution">
    <text evidence="2">The sequence shown here is derived from an EMBL/GenBank/DDBJ whole genome shotgun (WGS) entry which is preliminary data.</text>
</comment>
<gene>
    <name evidence="2" type="ORF">HII30_07195</name>
</gene>
<protein>
    <submittedName>
        <fullName evidence="2">ROK family protein</fullName>
    </submittedName>
</protein>
<organism evidence="2 3">
    <name type="scientific">Paenibacillus lemnae</name>
    <dbReference type="NCBI Taxonomy" id="1330551"/>
    <lineage>
        <taxon>Bacteria</taxon>
        <taxon>Bacillati</taxon>
        <taxon>Bacillota</taxon>
        <taxon>Bacilli</taxon>
        <taxon>Bacillales</taxon>
        <taxon>Paenibacillaceae</taxon>
        <taxon>Paenibacillus</taxon>
    </lineage>
</organism>
<dbReference type="InterPro" id="IPR043129">
    <property type="entry name" value="ATPase_NBD"/>
</dbReference>
<comment type="similarity">
    <text evidence="1">Belongs to the ROK (NagC/XylR) family.</text>
</comment>
<dbReference type="Pfam" id="PF00480">
    <property type="entry name" value="ROK"/>
    <property type="match status" value="1"/>
</dbReference>
<dbReference type="SUPFAM" id="SSF53067">
    <property type="entry name" value="Actin-like ATPase domain"/>
    <property type="match status" value="1"/>
</dbReference>